<dbReference type="GO" id="GO:0051603">
    <property type="term" value="P:proteolysis involved in protein catabolic process"/>
    <property type="evidence" value="ECO:0007669"/>
    <property type="project" value="TreeGrafter"/>
</dbReference>
<dbReference type="OrthoDB" id="9810445at2"/>
<keyword evidence="3 6" id="KW-0378">Hydrolase</keyword>
<comment type="cofactor">
    <cofactor evidence="6">
        <name>Zn(2+)</name>
        <dbReference type="ChEBI" id="CHEBI:29105"/>
    </cofactor>
    <text evidence="6">Binds 1 zinc ion per subunit.</text>
</comment>
<feature type="signal peptide" evidence="7">
    <location>
        <begin position="1"/>
        <end position="23"/>
    </location>
</feature>
<keyword evidence="7" id="KW-0732">Signal</keyword>
<name>A0A5P8E6S5_9BACT</name>
<evidence type="ECO:0000256" key="6">
    <source>
        <dbReference type="RuleBase" id="RU003983"/>
    </source>
</evidence>
<keyword evidence="2" id="KW-0479">Metal-binding</keyword>
<evidence type="ECO:0000313" key="10">
    <source>
        <dbReference type="Proteomes" id="UP000249375"/>
    </source>
</evidence>
<evidence type="ECO:0000259" key="8">
    <source>
        <dbReference type="Pfam" id="PF01435"/>
    </source>
</evidence>
<organism evidence="9 10">
    <name type="scientific">Pseudoprevotella muciniphila</name>
    <dbReference type="NCBI Taxonomy" id="2133944"/>
    <lineage>
        <taxon>Bacteria</taxon>
        <taxon>Pseudomonadati</taxon>
        <taxon>Bacteroidota</taxon>
        <taxon>Bacteroidia</taxon>
        <taxon>Bacteroidales</taxon>
        <taxon>Prevotellaceae</taxon>
        <taxon>Pseudoprevotella</taxon>
    </lineage>
</organism>
<gene>
    <name evidence="9" type="ORF">C7Y71_006220</name>
</gene>
<dbReference type="GO" id="GO:0046872">
    <property type="term" value="F:metal ion binding"/>
    <property type="evidence" value="ECO:0007669"/>
    <property type="project" value="UniProtKB-KW"/>
</dbReference>
<dbReference type="Pfam" id="PF01435">
    <property type="entry name" value="Peptidase_M48"/>
    <property type="match status" value="1"/>
</dbReference>
<dbReference type="EMBL" id="CP033459">
    <property type="protein sequence ID" value="QFQ12642.1"/>
    <property type="molecule type" value="Genomic_DNA"/>
</dbReference>
<dbReference type="AlphaFoldDB" id="A0A5P8E6S5"/>
<evidence type="ECO:0000256" key="3">
    <source>
        <dbReference type="ARBA" id="ARBA00022801"/>
    </source>
</evidence>
<dbReference type="InterPro" id="IPR051156">
    <property type="entry name" value="Mito/Outer_Membr_Metalloprot"/>
</dbReference>
<keyword evidence="1 6" id="KW-0645">Protease</keyword>
<dbReference type="PANTHER" id="PTHR22726">
    <property type="entry name" value="METALLOENDOPEPTIDASE OMA1"/>
    <property type="match status" value="1"/>
</dbReference>
<reference evidence="9 10" key="1">
    <citation type="submission" date="2018-11" db="EMBL/GenBank/DDBJ databases">
        <authorList>
            <person name="Na S.W."/>
            <person name="Baik M."/>
        </authorList>
    </citation>
    <scope>NUCLEOTIDE SEQUENCE [LARGE SCALE GENOMIC DNA]</scope>
    <source>
        <strain evidence="9 10">E39</strain>
    </source>
</reference>
<evidence type="ECO:0000256" key="1">
    <source>
        <dbReference type="ARBA" id="ARBA00022670"/>
    </source>
</evidence>
<evidence type="ECO:0000256" key="7">
    <source>
        <dbReference type="SAM" id="SignalP"/>
    </source>
</evidence>
<dbReference type="Gene3D" id="3.30.2010.10">
    <property type="entry name" value="Metalloproteases ('zincins'), catalytic domain"/>
    <property type="match status" value="1"/>
</dbReference>
<feature type="chain" id="PRO_5024442741" evidence="7">
    <location>
        <begin position="24"/>
        <end position="254"/>
    </location>
</feature>
<protein>
    <submittedName>
        <fullName evidence="9">Peptidase</fullName>
    </submittedName>
</protein>
<dbReference type="InterPro" id="IPR001915">
    <property type="entry name" value="Peptidase_M48"/>
</dbReference>
<proteinExistence type="inferred from homology"/>
<dbReference type="PANTHER" id="PTHR22726:SF8">
    <property type="entry name" value="METALLOPROTEASE YCAL"/>
    <property type="match status" value="1"/>
</dbReference>
<accession>A0A5P8E6S5</accession>
<keyword evidence="5 6" id="KW-0482">Metalloprotease</keyword>
<dbReference type="Proteomes" id="UP000249375">
    <property type="component" value="Chromosome"/>
</dbReference>
<feature type="domain" description="Peptidase M48" evidence="8">
    <location>
        <begin position="74"/>
        <end position="253"/>
    </location>
</feature>
<evidence type="ECO:0000256" key="5">
    <source>
        <dbReference type="ARBA" id="ARBA00023049"/>
    </source>
</evidence>
<dbReference type="GO" id="GO:0004222">
    <property type="term" value="F:metalloendopeptidase activity"/>
    <property type="evidence" value="ECO:0007669"/>
    <property type="project" value="InterPro"/>
</dbReference>
<evidence type="ECO:0000256" key="2">
    <source>
        <dbReference type="ARBA" id="ARBA00022723"/>
    </source>
</evidence>
<comment type="similarity">
    <text evidence="6">Belongs to the peptidase M48 family.</text>
</comment>
<dbReference type="RefSeq" id="WP_111899046.1">
    <property type="nucleotide sequence ID" value="NZ_CP033459.1"/>
</dbReference>
<evidence type="ECO:0000256" key="4">
    <source>
        <dbReference type="ARBA" id="ARBA00022833"/>
    </source>
</evidence>
<sequence length="254" mass="27884">MRFLRILTALMLVLAVCHAPATAQMDWLKVLTGTVKAGKAATISDADLAKAVRQEVAKMDAKNKVCSSNSNYARRLSRITSGMTSADGIKLNFKVYLTKDINAFACPDGSVRVYSALMDELSDDELLGVIGHEIGHVALRHSKKAWRSALIRSAASDFMGAASSTWSALSDSYLGSLTSAALSAKHSRYHETQADEYAYKFLKKCHKDPTAMIDALKKLKNMSEGSSSKYSTILHAFSSHPDFDERIRHLEDMD</sequence>
<keyword evidence="4 6" id="KW-0862">Zinc</keyword>
<keyword evidence="10" id="KW-1185">Reference proteome</keyword>
<dbReference type="GO" id="GO:0016020">
    <property type="term" value="C:membrane"/>
    <property type="evidence" value="ECO:0007669"/>
    <property type="project" value="TreeGrafter"/>
</dbReference>
<dbReference type="KEGG" id="alq:C7Y71_006220"/>
<evidence type="ECO:0000313" key="9">
    <source>
        <dbReference type="EMBL" id="QFQ12642.1"/>
    </source>
</evidence>